<comment type="caution">
    <text evidence="1">The sequence shown here is derived from an EMBL/GenBank/DDBJ whole genome shotgun (WGS) entry which is preliminary data.</text>
</comment>
<proteinExistence type="predicted"/>
<evidence type="ECO:0000313" key="2">
    <source>
        <dbReference type="Proteomes" id="UP000289734"/>
    </source>
</evidence>
<dbReference type="EMBL" id="SBKQ01000004">
    <property type="protein sequence ID" value="RXR33683.1"/>
    <property type="molecule type" value="Genomic_DNA"/>
</dbReference>
<protein>
    <submittedName>
        <fullName evidence="1">GxxExxY protein</fullName>
    </submittedName>
</protein>
<dbReference type="Proteomes" id="UP000289734">
    <property type="component" value="Unassembled WGS sequence"/>
</dbReference>
<dbReference type="AlphaFoldDB" id="A0A4Q1KU19"/>
<dbReference type="NCBIfam" id="TIGR04256">
    <property type="entry name" value="GxxExxY"/>
    <property type="match status" value="1"/>
</dbReference>
<keyword evidence="2" id="KW-1185">Reference proteome</keyword>
<name>A0A4Q1KU19_9FLAO</name>
<reference evidence="2" key="1">
    <citation type="submission" date="2019-01" db="EMBL/GenBank/DDBJ databases">
        <title>Cytophagaceae bacterium strain CAR-16.</title>
        <authorList>
            <person name="Chen W.-M."/>
        </authorList>
    </citation>
    <scope>NUCLEOTIDE SEQUENCE [LARGE SCALE GENOMIC DNA]</scope>
    <source>
        <strain evidence="2">ICH-30</strain>
    </source>
</reference>
<dbReference type="Pfam" id="PF13366">
    <property type="entry name" value="PDDEXK_3"/>
    <property type="match status" value="1"/>
</dbReference>
<dbReference type="OrthoDB" id="1119698at2"/>
<gene>
    <name evidence="1" type="ORF">EQG68_05510</name>
</gene>
<dbReference type="RefSeq" id="WP_129463783.1">
    <property type="nucleotide sequence ID" value="NZ_JACSXZ010000001.1"/>
</dbReference>
<organism evidence="1 2">
    <name type="scientific">Flavobacterium piscinae</name>
    <dbReference type="NCBI Taxonomy" id="2506424"/>
    <lineage>
        <taxon>Bacteria</taxon>
        <taxon>Pseudomonadati</taxon>
        <taxon>Bacteroidota</taxon>
        <taxon>Flavobacteriia</taxon>
        <taxon>Flavobacteriales</taxon>
        <taxon>Flavobacteriaceae</taxon>
        <taxon>Flavobacterium</taxon>
    </lineage>
</organism>
<dbReference type="InterPro" id="IPR026350">
    <property type="entry name" value="GxxExxY"/>
</dbReference>
<sequence length="137" mass="15974">MNYTKQDLKDLVYQVNGAAIEVHKSLGPGLLESVYHKCLKHELELRKINFQSELLIPIQYKGIEVNAELRCDFLIEEKLVVELKSVTEMKPIFEAQILSYMNLLKIPIGLLINFNVTNIYKEGQKTYINNLYNQIWD</sequence>
<evidence type="ECO:0000313" key="1">
    <source>
        <dbReference type="EMBL" id="RXR33683.1"/>
    </source>
</evidence>
<accession>A0A4Q1KU19</accession>